<dbReference type="FunFam" id="2.40.50.580:FF:000001">
    <property type="entry name" value="Sugar fermentation stimulation protein A"/>
    <property type="match status" value="1"/>
</dbReference>
<gene>
    <name evidence="1" type="primary">sfsA</name>
    <name evidence="4" type="ORF">CHH28_19365</name>
</gene>
<dbReference type="PANTHER" id="PTHR30545:SF2">
    <property type="entry name" value="SUGAR FERMENTATION STIMULATION PROTEIN A"/>
    <property type="match status" value="1"/>
</dbReference>
<dbReference type="Pfam" id="PF17746">
    <property type="entry name" value="SfsA_N"/>
    <property type="match status" value="1"/>
</dbReference>
<dbReference type="AlphaFoldDB" id="A0A222FNT6"/>
<dbReference type="KEGG" id="bsan:CHH28_19365"/>
<sequence length="236" mass="26724">MQYPSPLQQALLIRRYKRFLADVELPDRQVITVHCPNTGSMLRCAEPGSRVWLLDSHNPKRKYRHSWEWVEVDQQHLACINTQRANQLVAEALQEDRIAELRGYQQVEKEPKVEDGRLDFLLHANGEASAYVEVKNVTLLPEHTSVGQFPDAVTERGRKHLLRLQQLCNEGHRAVLLFCVAHQGINTVTVADDIDSAYGAALREVMAAGVEVLAYQVAFDQQVPGMSLQQRLPLVV</sequence>
<dbReference type="InterPro" id="IPR005224">
    <property type="entry name" value="SfsA"/>
</dbReference>
<dbReference type="RefSeq" id="WP_094061856.1">
    <property type="nucleotide sequence ID" value="NZ_CP022530.1"/>
</dbReference>
<dbReference type="EMBL" id="CP022530">
    <property type="protein sequence ID" value="ASP40695.1"/>
    <property type="molecule type" value="Genomic_DNA"/>
</dbReference>
<dbReference type="CDD" id="cd22359">
    <property type="entry name" value="SfsA-like_bacterial"/>
    <property type="match status" value="1"/>
</dbReference>
<dbReference type="PANTHER" id="PTHR30545">
    <property type="entry name" value="SUGAR FERMENTATION STIMULATION PROTEIN A"/>
    <property type="match status" value="1"/>
</dbReference>
<proteinExistence type="inferred from homology"/>
<dbReference type="Proteomes" id="UP000202440">
    <property type="component" value="Chromosome"/>
</dbReference>
<dbReference type="Gene3D" id="2.40.50.580">
    <property type="match status" value="1"/>
</dbReference>
<dbReference type="NCBIfam" id="TIGR00230">
    <property type="entry name" value="sfsA"/>
    <property type="match status" value="1"/>
</dbReference>
<feature type="domain" description="SfsA N-terminal OB" evidence="3">
    <location>
        <begin position="13"/>
        <end position="80"/>
    </location>
</feature>
<protein>
    <recommendedName>
        <fullName evidence="1">Sugar fermentation stimulation protein homolog</fullName>
    </recommendedName>
</protein>
<reference evidence="4 5" key="1">
    <citation type="submission" date="2017-07" db="EMBL/GenBank/DDBJ databases">
        <title>Annotated genome sequence of Bacterioplanes sanyensis isolated from Red Sea.</title>
        <authorList>
            <person name="Rehman Z.U."/>
        </authorList>
    </citation>
    <scope>NUCLEOTIDE SEQUENCE [LARGE SCALE GENOMIC DNA]</scope>
    <source>
        <strain evidence="4 5">NV9</strain>
    </source>
</reference>
<keyword evidence="5" id="KW-1185">Reference proteome</keyword>
<evidence type="ECO:0000313" key="4">
    <source>
        <dbReference type="EMBL" id="ASP40695.1"/>
    </source>
</evidence>
<comment type="similarity">
    <text evidence="1">Belongs to the SfsA family.</text>
</comment>
<dbReference type="InterPro" id="IPR040452">
    <property type="entry name" value="SfsA_C"/>
</dbReference>
<dbReference type="HAMAP" id="MF_00095">
    <property type="entry name" value="SfsA"/>
    <property type="match status" value="1"/>
</dbReference>
<dbReference type="Gene3D" id="3.40.1350.60">
    <property type="match status" value="1"/>
</dbReference>
<evidence type="ECO:0000259" key="3">
    <source>
        <dbReference type="Pfam" id="PF17746"/>
    </source>
</evidence>
<evidence type="ECO:0000313" key="5">
    <source>
        <dbReference type="Proteomes" id="UP000202440"/>
    </source>
</evidence>
<feature type="domain" description="Sugar fermentation stimulation protein C-terminal" evidence="2">
    <location>
        <begin position="83"/>
        <end position="222"/>
    </location>
</feature>
<dbReference type="OrthoDB" id="9802365at2"/>
<accession>A0A222FNT6</accession>
<dbReference type="InterPro" id="IPR041465">
    <property type="entry name" value="SfsA_N"/>
</dbReference>
<dbReference type="GO" id="GO:0003677">
    <property type="term" value="F:DNA binding"/>
    <property type="evidence" value="ECO:0007669"/>
    <property type="project" value="InterPro"/>
</dbReference>
<evidence type="ECO:0000256" key="1">
    <source>
        <dbReference type="HAMAP-Rule" id="MF_00095"/>
    </source>
</evidence>
<name>A0A222FNT6_9GAMM</name>
<dbReference type="Pfam" id="PF03749">
    <property type="entry name" value="SfsA"/>
    <property type="match status" value="1"/>
</dbReference>
<evidence type="ECO:0000259" key="2">
    <source>
        <dbReference type="Pfam" id="PF03749"/>
    </source>
</evidence>
<organism evidence="4 5">
    <name type="scientific">Bacterioplanes sanyensis</name>
    <dbReference type="NCBI Taxonomy" id="1249553"/>
    <lineage>
        <taxon>Bacteria</taxon>
        <taxon>Pseudomonadati</taxon>
        <taxon>Pseudomonadota</taxon>
        <taxon>Gammaproteobacteria</taxon>
        <taxon>Oceanospirillales</taxon>
        <taxon>Oceanospirillaceae</taxon>
        <taxon>Bacterioplanes</taxon>
    </lineage>
</organism>